<keyword evidence="2" id="KW-1185">Reference proteome</keyword>
<sequence>MNVKTISPEEATETLQEVYSTLKKNRGKVASLYEAQSLNPQTLKRSVDFNIEVMFGASPLKRYQKEMLAVMVSVFTDCYYSLEHHKEALSSYWKADHRVTSLIEDYSTAEIGRANRALCAYAEALTKNFDGEKVREIVQRMRELGLSDREVLDAATIISYINFQVKMVKGLGVELEPDGGVGYWYD</sequence>
<dbReference type="PANTHER" id="PTHR35446:SF2">
    <property type="entry name" value="CARBOXYMUCONOLACTONE DECARBOXYLASE-LIKE DOMAIN-CONTAINING PROTEIN"/>
    <property type="match status" value="1"/>
</dbReference>
<keyword evidence="1" id="KW-0560">Oxidoreductase</keyword>
<dbReference type="PANTHER" id="PTHR35446">
    <property type="entry name" value="SI:CH211-175M2.5"/>
    <property type="match status" value="1"/>
</dbReference>
<comment type="caution">
    <text evidence="1">The sequence shown here is derived from an EMBL/GenBank/DDBJ whole genome shotgun (WGS) entry which is preliminary data.</text>
</comment>
<proteinExistence type="predicted"/>
<dbReference type="RefSeq" id="WP_202244751.1">
    <property type="nucleotide sequence ID" value="NZ_JAESIY010000006.1"/>
</dbReference>
<organism evidence="1 2">
    <name type="scientific">Fulvivirga sediminis</name>
    <dbReference type="NCBI Taxonomy" id="2803949"/>
    <lineage>
        <taxon>Bacteria</taxon>
        <taxon>Pseudomonadati</taxon>
        <taxon>Bacteroidota</taxon>
        <taxon>Cytophagia</taxon>
        <taxon>Cytophagales</taxon>
        <taxon>Fulvivirgaceae</taxon>
        <taxon>Fulvivirga</taxon>
    </lineage>
</organism>
<protein>
    <submittedName>
        <fullName evidence="1">Peroxidase-related enzyme</fullName>
    </submittedName>
</protein>
<dbReference type="SUPFAM" id="SSF69118">
    <property type="entry name" value="AhpD-like"/>
    <property type="match status" value="1"/>
</dbReference>
<gene>
    <name evidence="1" type="ORF">JL102_12480</name>
</gene>
<dbReference type="InterPro" id="IPR010195">
    <property type="entry name" value="Uncharacterised_peroxidase-rel"/>
</dbReference>
<dbReference type="EMBL" id="JAESIY010000006">
    <property type="protein sequence ID" value="MBL3656954.1"/>
    <property type="molecule type" value="Genomic_DNA"/>
</dbReference>
<evidence type="ECO:0000313" key="1">
    <source>
        <dbReference type="EMBL" id="MBL3656954.1"/>
    </source>
</evidence>
<dbReference type="NCBIfam" id="TIGR01926">
    <property type="entry name" value="peroxid_rel"/>
    <property type="match status" value="1"/>
</dbReference>
<dbReference type="GO" id="GO:0004601">
    <property type="term" value="F:peroxidase activity"/>
    <property type="evidence" value="ECO:0007669"/>
    <property type="project" value="UniProtKB-KW"/>
</dbReference>
<dbReference type="Proteomes" id="UP000659388">
    <property type="component" value="Unassembled WGS sequence"/>
</dbReference>
<dbReference type="InterPro" id="IPR029032">
    <property type="entry name" value="AhpD-like"/>
</dbReference>
<reference evidence="1" key="1">
    <citation type="submission" date="2021-01" db="EMBL/GenBank/DDBJ databases">
        <title>Fulvivirga kasyanovii gen. nov., sp nov., a novel member of the phylum Bacteroidetes isolated from seawater in a mussel farm.</title>
        <authorList>
            <person name="Zhao L.-H."/>
            <person name="Wang Z.-J."/>
        </authorList>
    </citation>
    <scope>NUCLEOTIDE SEQUENCE</scope>
    <source>
        <strain evidence="1">2943</strain>
    </source>
</reference>
<keyword evidence="1" id="KW-0575">Peroxidase</keyword>
<accession>A0A937F985</accession>
<dbReference type="Gene3D" id="1.20.1290.10">
    <property type="entry name" value="AhpD-like"/>
    <property type="match status" value="1"/>
</dbReference>
<evidence type="ECO:0000313" key="2">
    <source>
        <dbReference type="Proteomes" id="UP000659388"/>
    </source>
</evidence>
<name>A0A937F985_9BACT</name>
<dbReference type="AlphaFoldDB" id="A0A937F985"/>